<evidence type="ECO:0000256" key="2">
    <source>
        <dbReference type="ARBA" id="ARBA00022475"/>
    </source>
</evidence>
<dbReference type="InterPro" id="IPR017452">
    <property type="entry name" value="GPCR_Rhodpsn_7TM"/>
</dbReference>
<keyword evidence="6 11" id="KW-0472">Membrane</keyword>
<evidence type="ECO:0000256" key="4">
    <source>
        <dbReference type="ARBA" id="ARBA00022989"/>
    </source>
</evidence>
<dbReference type="AlphaFoldDB" id="A0AAV7WXD8"/>
<feature type="transmembrane region" description="Helical" evidence="11">
    <location>
        <begin position="123"/>
        <end position="144"/>
    </location>
</feature>
<dbReference type="PROSITE" id="PS50262">
    <property type="entry name" value="G_PROTEIN_RECEP_F1_2"/>
    <property type="match status" value="1"/>
</dbReference>
<dbReference type="GO" id="GO:0097225">
    <property type="term" value="C:sperm midpiece"/>
    <property type="evidence" value="ECO:0007669"/>
    <property type="project" value="TreeGrafter"/>
</dbReference>
<evidence type="ECO:0000313" key="14">
    <source>
        <dbReference type="Proteomes" id="UP001066276"/>
    </source>
</evidence>
<evidence type="ECO:0000256" key="8">
    <source>
        <dbReference type="ARBA" id="ARBA00023170"/>
    </source>
</evidence>
<dbReference type="Pfam" id="PF00001">
    <property type="entry name" value="7tm_1"/>
    <property type="match status" value="1"/>
</dbReference>
<evidence type="ECO:0000256" key="10">
    <source>
        <dbReference type="RuleBase" id="RU000688"/>
    </source>
</evidence>
<dbReference type="SUPFAM" id="SSF81321">
    <property type="entry name" value="Family A G protein-coupled receptor-like"/>
    <property type="match status" value="1"/>
</dbReference>
<dbReference type="GO" id="GO:0004995">
    <property type="term" value="F:tachykinin receptor activity"/>
    <property type="evidence" value="ECO:0007669"/>
    <property type="project" value="InterPro"/>
</dbReference>
<protein>
    <recommendedName>
        <fullName evidence="12">G-protein coupled receptors family 1 profile domain-containing protein</fullName>
    </recommendedName>
</protein>
<gene>
    <name evidence="13" type="ORF">NDU88_005029</name>
</gene>
<keyword evidence="4 11" id="KW-1133">Transmembrane helix</keyword>
<keyword evidence="5 10" id="KW-0297">G-protein coupled receptor</keyword>
<dbReference type="GO" id="GO:0005886">
    <property type="term" value="C:plasma membrane"/>
    <property type="evidence" value="ECO:0007669"/>
    <property type="project" value="UniProtKB-SubCell"/>
</dbReference>
<accession>A0AAV7WXD8</accession>
<comment type="subcellular location">
    <subcellularLocation>
        <location evidence="1">Cell membrane</location>
        <topology evidence="1">Multi-pass membrane protein</topology>
    </subcellularLocation>
</comment>
<sequence>MESNTSAFSLEEGLGLAWMGNTSASPRGNASAPFAPLANQFVQPSWRIALWSLAYGSMVAVAVLGNLVVIWIIVAHKRMRTVTNYFLVSLAFSDASMAAFNTLVNFIYALHSEWYFGEAYCRFHNFFPITAVFASIYSMIAIAVDRCVEIAVFVGVAPMEFVEIVNV</sequence>
<dbReference type="PRINTS" id="PR00244">
    <property type="entry name" value="NEUROKININR"/>
</dbReference>
<name>A0AAV7WXD8_PLEWA</name>
<dbReference type="PRINTS" id="PR00237">
    <property type="entry name" value="GPCRRHODOPSN"/>
</dbReference>
<dbReference type="InterPro" id="IPR001681">
    <property type="entry name" value="Neurokn_rcpt"/>
</dbReference>
<evidence type="ECO:0000256" key="6">
    <source>
        <dbReference type="ARBA" id="ARBA00023136"/>
    </source>
</evidence>
<dbReference type="PANTHER" id="PTHR46925">
    <property type="entry name" value="G-PROTEIN COUPLED RECEPTOR TKR-1-RELATED"/>
    <property type="match status" value="1"/>
</dbReference>
<keyword evidence="2" id="KW-1003">Cell membrane</keyword>
<dbReference type="Proteomes" id="UP001066276">
    <property type="component" value="Chromosome 1_1"/>
</dbReference>
<evidence type="ECO:0000256" key="7">
    <source>
        <dbReference type="ARBA" id="ARBA00023139"/>
    </source>
</evidence>
<organism evidence="13 14">
    <name type="scientific">Pleurodeles waltl</name>
    <name type="common">Iberian ribbed newt</name>
    <dbReference type="NCBI Taxonomy" id="8319"/>
    <lineage>
        <taxon>Eukaryota</taxon>
        <taxon>Metazoa</taxon>
        <taxon>Chordata</taxon>
        <taxon>Craniata</taxon>
        <taxon>Vertebrata</taxon>
        <taxon>Euteleostomi</taxon>
        <taxon>Amphibia</taxon>
        <taxon>Batrachia</taxon>
        <taxon>Caudata</taxon>
        <taxon>Salamandroidea</taxon>
        <taxon>Salamandridae</taxon>
        <taxon>Pleurodelinae</taxon>
        <taxon>Pleurodeles</taxon>
    </lineage>
</organism>
<evidence type="ECO:0000256" key="3">
    <source>
        <dbReference type="ARBA" id="ARBA00022692"/>
    </source>
</evidence>
<evidence type="ECO:0000256" key="11">
    <source>
        <dbReference type="SAM" id="Phobius"/>
    </source>
</evidence>
<dbReference type="PROSITE" id="PS00237">
    <property type="entry name" value="G_PROTEIN_RECEP_F1_1"/>
    <property type="match status" value="1"/>
</dbReference>
<comment type="caution">
    <text evidence="13">The sequence shown here is derived from an EMBL/GenBank/DDBJ whole genome shotgun (WGS) entry which is preliminary data.</text>
</comment>
<keyword evidence="7" id="KW-0449">Lipoprotein</keyword>
<evidence type="ECO:0000256" key="5">
    <source>
        <dbReference type="ARBA" id="ARBA00023040"/>
    </source>
</evidence>
<comment type="similarity">
    <text evidence="10">Belongs to the G-protein coupled receptor 1 family.</text>
</comment>
<keyword evidence="7" id="KW-0564">Palmitate</keyword>
<keyword evidence="9 10" id="KW-0807">Transducer</keyword>
<dbReference type="InterPro" id="IPR000276">
    <property type="entry name" value="GPCR_Rhodpsn"/>
</dbReference>
<evidence type="ECO:0000313" key="13">
    <source>
        <dbReference type="EMBL" id="KAJ1217435.1"/>
    </source>
</evidence>
<reference evidence="13" key="1">
    <citation type="journal article" date="2022" name="bioRxiv">
        <title>Sequencing and chromosome-scale assembly of the giantPleurodeles waltlgenome.</title>
        <authorList>
            <person name="Brown T."/>
            <person name="Elewa A."/>
            <person name="Iarovenko S."/>
            <person name="Subramanian E."/>
            <person name="Araus A.J."/>
            <person name="Petzold A."/>
            <person name="Susuki M."/>
            <person name="Suzuki K.-i.T."/>
            <person name="Hayashi T."/>
            <person name="Toyoda A."/>
            <person name="Oliveira C."/>
            <person name="Osipova E."/>
            <person name="Leigh N.D."/>
            <person name="Simon A."/>
            <person name="Yun M.H."/>
        </authorList>
    </citation>
    <scope>NUCLEOTIDE SEQUENCE</scope>
    <source>
        <strain evidence="13">20211129_DDA</strain>
        <tissue evidence="13">Liver</tissue>
    </source>
</reference>
<feature type="transmembrane region" description="Helical" evidence="11">
    <location>
        <begin position="48"/>
        <end position="74"/>
    </location>
</feature>
<dbReference type="GO" id="GO:1902093">
    <property type="term" value="P:positive regulation of flagellated sperm motility"/>
    <property type="evidence" value="ECO:0007669"/>
    <property type="project" value="TreeGrafter"/>
</dbReference>
<dbReference type="Gene3D" id="1.20.1070.10">
    <property type="entry name" value="Rhodopsin 7-helix transmembrane proteins"/>
    <property type="match status" value="1"/>
</dbReference>
<feature type="domain" description="G-protein coupled receptors family 1 profile" evidence="12">
    <location>
        <begin position="65"/>
        <end position="167"/>
    </location>
</feature>
<keyword evidence="8 10" id="KW-0675">Receptor</keyword>
<keyword evidence="14" id="KW-1185">Reference proteome</keyword>
<feature type="transmembrane region" description="Helical" evidence="11">
    <location>
        <begin position="86"/>
        <end position="111"/>
    </location>
</feature>
<evidence type="ECO:0000259" key="12">
    <source>
        <dbReference type="PROSITE" id="PS50262"/>
    </source>
</evidence>
<dbReference type="EMBL" id="JANPWB010000001">
    <property type="protein sequence ID" value="KAJ1217435.1"/>
    <property type="molecule type" value="Genomic_DNA"/>
</dbReference>
<keyword evidence="3 10" id="KW-0812">Transmembrane</keyword>
<evidence type="ECO:0000256" key="9">
    <source>
        <dbReference type="ARBA" id="ARBA00023224"/>
    </source>
</evidence>
<proteinExistence type="inferred from homology"/>
<dbReference type="PANTHER" id="PTHR46925:SF1">
    <property type="entry name" value="NEUROMEDIN-K RECEPTOR"/>
    <property type="match status" value="1"/>
</dbReference>
<evidence type="ECO:0000256" key="1">
    <source>
        <dbReference type="ARBA" id="ARBA00004651"/>
    </source>
</evidence>